<keyword evidence="2" id="KW-1185">Reference proteome</keyword>
<dbReference type="Proteomes" id="UP000622653">
    <property type="component" value="Unassembled WGS sequence"/>
</dbReference>
<gene>
    <name evidence="1" type="ORF">IRY55_11305</name>
</gene>
<evidence type="ECO:0000313" key="1">
    <source>
        <dbReference type="EMBL" id="MBF4501952.1"/>
    </source>
</evidence>
<comment type="caution">
    <text evidence="1">The sequence shown here is derived from an EMBL/GenBank/DDBJ whole genome shotgun (WGS) entry which is preliminary data.</text>
</comment>
<dbReference type="RefSeq" id="WP_194563431.1">
    <property type="nucleotide sequence ID" value="NZ_JADKPV010000006.1"/>
</dbReference>
<organism evidence="1 2">
    <name type="scientific">Savagea serpentis</name>
    <dbReference type="NCBI Taxonomy" id="2785297"/>
    <lineage>
        <taxon>Bacteria</taxon>
        <taxon>Bacillati</taxon>
        <taxon>Bacillota</taxon>
        <taxon>Bacilli</taxon>
        <taxon>Bacillales</taxon>
        <taxon>Caryophanaceae</taxon>
        <taxon>Savagea</taxon>
    </lineage>
</organism>
<name>A0A8J7KCW3_9BACL</name>
<protein>
    <submittedName>
        <fullName evidence="1">Uncharacterized protein</fullName>
    </submittedName>
</protein>
<reference evidence="1" key="1">
    <citation type="submission" date="2020-11" db="EMBL/GenBank/DDBJ databases">
        <title>Multidrug resistant novel bacterium Savagea serpentis sp. nov., isolated from the scats of a vine snake (Ahaetulla nasuta).</title>
        <authorList>
            <person name="Venkata Ramana V."/>
            <person name="Vikas Patil S."/>
            <person name="Yogita Lugani V."/>
        </authorList>
    </citation>
    <scope>NUCLEOTIDE SEQUENCE</scope>
    <source>
        <strain evidence="1">SN6</strain>
    </source>
</reference>
<proteinExistence type="predicted"/>
<dbReference type="EMBL" id="JADKPV010000006">
    <property type="protein sequence ID" value="MBF4501952.1"/>
    <property type="molecule type" value="Genomic_DNA"/>
</dbReference>
<accession>A0A8J7KCW3</accession>
<evidence type="ECO:0000313" key="2">
    <source>
        <dbReference type="Proteomes" id="UP000622653"/>
    </source>
</evidence>
<sequence>MPHLKPLILVGAFALTFNAYSASIILSTELDKQTTAERWDAVDKLSNETIIHIPKELE</sequence>
<dbReference type="AlphaFoldDB" id="A0A8J7KCW3"/>